<dbReference type="Gene3D" id="6.10.130.30">
    <property type="match status" value="1"/>
</dbReference>
<gene>
    <name evidence="5" type="ORF">CYNAS_LOCUS12821</name>
</gene>
<accession>A0AA36GYT0</accession>
<sequence>MVATSHIKESAIRSLITIGSRGKRKLTLDANALRLLTALANALASETLLRAAQRGQQDGHSVVVAADLLRILPSVLLDFAV</sequence>
<protein>
    <recommendedName>
        <fullName evidence="7">Centromere protein X</fullName>
    </recommendedName>
</protein>
<evidence type="ECO:0008006" key="7">
    <source>
        <dbReference type="Google" id="ProtNLM"/>
    </source>
</evidence>
<evidence type="ECO:0000313" key="5">
    <source>
        <dbReference type="EMBL" id="CAJ0600838.1"/>
    </source>
</evidence>
<evidence type="ECO:0000256" key="2">
    <source>
        <dbReference type="ARBA" id="ARBA00022763"/>
    </source>
</evidence>
<dbReference type="AlphaFoldDB" id="A0AA36GYT0"/>
<dbReference type="InterPro" id="IPR018552">
    <property type="entry name" value="CENP-X"/>
</dbReference>
<keyword evidence="3" id="KW-0238">DNA-binding</keyword>
<keyword evidence="6" id="KW-1185">Reference proteome</keyword>
<name>A0AA36GYT0_CYLNA</name>
<dbReference type="Pfam" id="PF09415">
    <property type="entry name" value="CENP-X"/>
    <property type="match status" value="1"/>
</dbReference>
<evidence type="ECO:0000256" key="3">
    <source>
        <dbReference type="ARBA" id="ARBA00023125"/>
    </source>
</evidence>
<dbReference type="GO" id="GO:0003677">
    <property type="term" value="F:DNA binding"/>
    <property type="evidence" value="ECO:0007669"/>
    <property type="project" value="UniProtKB-KW"/>
</dbReference>
<reference evidence="5" key="1">
    <citation type="submission" date="2023-07" db="EMBL/GenBank/DDBJ databases">
        <authorList>
            <consortium name="CYATHOMIX"/>
        </authorList>
    </citation>
    <scope>NUCLEOTIDE SEQUENCE</scope>
    <source>
        <strain evidence="5">N/A</strain>
    </source>
</reference>
<dbReference type="GO" id="GO:0051382">
    <property type="term" value="P:kinetochore assembly"/>
    <property type="evidence" value="ECO:0007669"/>
    <property type="project" value="InterPro"/>
</dbReference>
<proteinExistence type="inferred from homology"/>
<comment type="caution">
    <text evidence="5">The sequence shown here is derived from an EMBL/GenBank/DDBJ whole genome shotgun (WGS) entry which is preliminary data.</text>
</comment>
<organism evidence="5 6">
    <name type="scientific">Cylicocyclus nassatus</name>
    <name type="common">Nematode worm</name>
    <dbReference type="NCBI Taxonomy" id="53992"/>
    <lineage>
        <taxon>Eukaryota</taxon>
        <taxon>Metazoa</taxon>
        <taxon>Ecdysozoa</taxon>
        <taxon>Nematoda</taxon>
        <taxon>Chromadorea</taxon>
        <taxon>Rhabditida</taxon>
        <taxon>Rhabditina</taxon>
        <taxon>Rhabditomorpha</taxon>
        <taxon>Strongyloidea</taxon>
        <taxon>Strongylidae</taxon>
        <taxon>Cylicocyclus</taxon>
    </lineage>
</organism>
<evidence type="ECO:0000313" key="6">
    <source>
        <dbReference type="Proteomes" id="UP001176961"/>
    </source>
</evidence>
<evidence type="ECO:0000256" key="4">
    <source>
        <dbReference type="ARBA" id="ARBA00023204"/>
    </source>
</evidence>
<comment type="similarity">
    <text evidence="1">Belongs to the CENP-X/MHF2 family.</text>
</comment>
<dbReference type="Proteomes" id="UP001176961">
    <property type="component" value="Unassembled WGS sequence"/>
</dbReference>
<dbReference type="EMBL" id="CATQJL010000305">
    <property type="protein sequence ID" value="CAJ0600838.1"/>
    <property type="molecule type" value="Genomic_DNA"/>
</dbReference>
<keyword evidence="4" id="KW-0234">DNA repair</keyword>
<evidence type="ECO:0000256" key="1">
    <source>
        <dbReference type="ARBA" id="ARBA00009359"/>
    </source>
</evidence>
<dbReference type="GO" id="GO:0006281">
    <property type="term" value="P:DNA repair"/>
    <property type="evidence" value="ECO:0007669"/>
    <property type="project" value="UniProtKB-KW"/>
</dbReference>
<keyword evidence="2" id="KW-0227">DNA damage</keyword>